<accession>A0ABQ1N9P6</accession>
<reference evidence="2" key="1">
    <citation type="journal article" date="2019" name="Int. J. Syst. Evol. Microbiol.">
        <title>The Global Catalogue of Microorganisms (GCM) 10K type strain sequencing project: providing services to taxonomists for standard genome sequencing and annotation.</title>
        <authorList>
            <consortium name="The Broad Institute Genomics Platform"/>
            <consortium name="The Broad Institute Genome Sequencing Center for Infectious Disease"/>
            <person name="Wu L."/>
            <person name="Ma J."/>
        </authorList>
    </citation>
    <scope>NUCLEOTIDE SEQUENCE [LARGE SCALE GENOMIC DNA]</scope>
    <source>
        <strain evidence="2">CGMCC 1.15103</strain>
    </source>
</reference>
<keyword evidence="2" id="KW-1185">Reference proteome</keyword>
<protein>
    <submittedName>
        <fullName evidence="1">Uncharacterized protein</fullName>
    </submittedName>
</protein>
<evidence type="ECO:0000313" key="1">
    <source>
        <dbReference type="EMBL" id="GGC62854.1"/>
    </source>
</evidence>
<gene>
    <name evidence="1" type="ORF">GCM10011400_58380</name>
</gene>
<proteinExistence type="predicted"/>
<dbReference type="EMBL" id="BMHL01000013">
    <property type="protein sequence ID" value="GGC62854.1"/>
    <property type="molecule type" value="Genomic_DNA"/>
</dbReference>
<evidence type="ECO:0000313" key="2">
    <source>
        <dbReference type="Proteomes" id="UP000602004"/>
    </source>
</evidence>
<name>A0ABQ1N9P6_9BURK</name>
<comment type="caution">
    <text evidence="1">The sequence shown here is derived from an EMBL/GenBank/DDBJ whole genome shotgun (WGS) entry which is preliminary data.</text>
</comment>
<sequence length="103" mass="11750">MASPCGTRSGQLFLNIRKEIAGGALQRARECKQHRQRRLVLTKFQHTDVVPPYIGLERKLLLCQFGAKAMFTQDSTEDFGQLQTFSPSEMGELSLWRYNLSSQ</sequence>
<dbReference type="Proteomes" id="UP000602004">
    <property type="component" value="Unassembled WGS sequence"/>
</dbReference>
<organism evidence="1 2">
    <name type="scientific">Paraburkholderia caffeinilytica</name>
    <dbReference type="NCBI Taxonomy" id="1761016"/>
    <lineage>
        <taxon>Bacteria</taxon>
        <taxon>Pseudomonadati</taxon>
        <taxon>Pseudomonadota</taxon>
        <taxon>Betaproteobacteria</taxon>
        <taxon>Burkholderiales</taxon>
        <taxon>Burkholderiaceae</taxon>
        <taxon>Paraburkholderia</taxon>
    </lineage>
</organism>